<name>A0AAU9D7N8_9BACT</name>
<organism evidence="3 4">
    <name type="scientific">Fulvitalea axinellae</name>
    <dbReference type="NCBI Taxonomy" id="1182444"/>
    <lineage>
        <taxon>Bacteria</taxon>
        <taxon>Pseudomonadati</taxon>
        <taxon>Bacteroidota</taxon>
        <taxon>Cytophagia</taxon>
        <taxon>Cytophagales</taxon>
        <taxon>Persicobacteraceae</taxon>
        <taxon>Fulvitalea</taxon>
    </lineage>
</organism>
<gene>
    <name evidence="3" type="ORF">FUAX_06370</name>
</gene>
<evidence type="ECO:0008006" key="5">
    <source>
        <dbReference type="Google" id="ProtNLM"/>
    </source>
</evidence>
<dbReference type="CDD" id="cd02440">
    <property type="entry name" value="AdoMet_MTases"/>
    <property type="match status" value="1"/>
</dbReference>
<evidence type="ECO:0000259" key="2">
    <source>
        <dbReference type="Pfam" id="PF22013"/>
    </source>
</evidence>
<dbReference type="InterPro" id="IPR054168">
    <property type="entry name" value="PG_1098_Fer"/>
</dbReference>
<dbReference type="SUPFAM" id="SSF53335">
    <property type="entry name" value="S-adenosyl-L-methionine-dependent methyltransferases"/>
    <property type="match status" value="1"/>
</dbReference>
<protein>
    <recommendedName>
        <fullName evidence="5">THUMP-like domain-containing protein</fullName>
    </recommendedName>
</protein>
<accession>A0AAU9D7N8</accession>
<dbReference type="Gene3D" id="3.40.50.150">
    <property type="entry name" value="Vaccinia Virus protein VP39"/>
    <property type="match status" value="1"/>
</dbReference>
<sequence length="399" mass="44215">MPLKDILSEKAQKFIKDHEAHDPFSLALQADKYPDLPVRDLAEQIASKRKAKKKLPAWYACEGIIFPPKLSMEQCSSELTAKYKAGLVSGDRMADITGGSGVDTFYLSKSFRHADYVEVNPALAEITEHNLKALGADNVDCHTGDGLVFIENSETTYDCIYLDPARRSDAGRKVYALEDCTPDIVKEKDKLLEKSEKVLVKTAPLMDIDRAVDDLGCVSKVWVVSSENECKEVLYLLEKEADNEPEIIAVDIQPNGTVRELSFTRKGEKDISTNLSEPDAYLYEPNPAVMKAGAFKSVADKFGLGKLHQHSHLYTGPDFLPDFPGRKFELIGTCTVDRKALKSILPEGKANVVTRNFPQSAENIKKKLKLKDGGNTFVFATTLLDGKKALLVCRRVLGL</sequence>
<keyword evidence="4" id="KW-1185">Reference proteome</keyword>
<dbReference type="Pfam" id="PF18096">
    <property type="entry name" value="Thump_like"/>
    <property type="match status" value="1"/>
</dbReference>
<evidence type="ECO:0000259" key="1">
    <source>
        <dbReference type="Pfam" id="PF18096"/>
    </source>
</evidence>
<dbReference type="RefSeq" id="WP_338393481.1">
    <property type="nucleotide sequence ID" value="NZ_AP025314.1"/>
</dbReference>
<dbReference type="KEGG" id="fax:FUAX_06370"/>
<dbReference type="InterPro" id="IPR041497">
    <property type="entry name" value="Thump-like"/>
</dbReference>
<dbReference type="AlphaFoldDB" id="A0AAU9D7N8"/>
<dbReference type="Pfam" id="PF01135">
    <property type="entry name" value="PCMT"/>
    <property type="match status" value="1"/>
</dbReference>
<feature type="domain" description="PG-1098 ferredoxin-like" evidence="2">
    <location>
        <begin position="281"/>
        <end position="324"/>
    </location>
</feature>
<dbReference type="Gene3D" id="1.10.10.1110">
    <property type="entry name" value="Methyltransferase PG1098, N-terminal domain"/>
    <property type="match status" value="1"/>
</dbReference>
<dbReference type="Pfam" id="PF22013">
    <property type="entry name" value="PG_1098_Fer"/>
    <property type="match status" value="1"/>
</dbReference>
<feature type="domain" description="THUMP-like" evidence="1">
    <location>
        <begin position="325"/>
        <end position="395"/>
    </location>
</feature>
<evidence type="ECO:0000313" key="3">
    <source>
        <dbReference type="EMBL" id="BDD08205.1"/>
    </source>
</evidence>
<reference evidence="3 4" key="1">
    <citation type="submission" date="2021-12" db="EMBL/GenBank/DDBJ databases">
        <title>Genome sequencing of bacteria with rrn-lacking chromosome and rrn-plasmid.</title>
        <authorList>
            <person name="Anda M."/>
            <person name="Iwasaki W."/>
        </authorList>
    </citation>
    <scope>NUCLEOTIDE SEQUENCE [LARGE SCALE GENOMIC DNA]</scope>
    <source>
        <strain evidence="3 4">DSM 100852</strain>
    </source>
</reference>
<proteinExistence type="predicted"/>
<dbReference type="InterPro" id="IPR029063">
    <property type="entry name" value="SAM-dependent_MTases_sf"/>
</dbReference>
<evidence type="ECO:0000313" key="4">
    <source>
        <dbReference type="Proteomes" id="UP001348817"/>
    </source>
</evidence>
<dbReference type="EMBL" id="AP025314">
    <property type="protein sequence ID" value="BDD08205.1"/>
    <property type="molecule type" value="Genomic_DNA"/>
</dbReference>
<dbReference type="Proteomes" id="UP001348817">
    <property type="component" value="Chromosome"/>
</dbReference>